<dbReference type="KEGG" id="madi:A7U43_06970"/>
<keyword evidence="2" id="KW-0238">DNA-binding</keyword>
<dbReference type="GO" id="GO:0006950">
    <property type="term" value="P:response to stress"/>
    <property type="evidence" value="ECO:0007669"/>
    <property type="project" value="TreeGrafter"/>
</dbReference>
<gene>
    <name evidence="5" type="ORF">A7U43_06970</name>
</gene>
<dbReference type="EMBL" id="CP015596">
    <property type="protein sequence ID" value="ANE79097.1"/>
    <property type="molecule type" value="Genomic_DNA"/>
</dbReference>
<dbReference type="InterPro" id="IPR023187">
    <property type="entry name" value="Tscrpt_reg_MarR-type_CS"/>
</dbReference>
<dbReference type="PANTHER" id="PTHR33164">
    <property type="entry name" value="TRANSCRIPTIONAL REGULATOR, MARR FAMILY"/>
    <property type="match status" value="1"/>
</dbReference>
<keyword evidence="3" id="KW-0804">Transcription</keyword>
<dbReference type="PROSITE" id="PS50995">
    <property type="entry name" value="HTH_MARR_2"/>
    <property type="match status" value="1"/>
</dbReference>
<dbReference type="Pfam" id="PF12802">
    <property type="entry name" value="MarR_2"/>
    <property type="match status" value="1"/>
</dbReference>
<evidence type="ECO:0000259" key="4">
    <source>
        <dbReference type="PROSITE" id="PS50995"/>
    </source>
</evidence>
<dbReference type="OrthoDB" id="4629660at2"/>
<dbReference type="InterPro" id="IPR039422">
    <property type="entry name" value="MarR/SlyA-like"/>
</dbReference>
<keyword evidence="6" id="KW-1185">Reference proteome</keyword>
<organism evidence="5 6">
    <name type="scientific">Mycobacterium adipatum</name>
    <dbReference type="NCBI Taxonomy" id="1682113"/>
    <lineage>
        <taxon>Bacteria</taxon>
        <taxon>Bacillati</taxon>
        <taxon>Actinomycetota</taxon>
        <taxon>Actinomycetes</taxon>
        <taxon>Mycobacteriales</taxon>
        <taxon>Mycobacteriaceae</taxon>
        <taxon>Mycobacterium</taxon>
    </lineage>
</organism>
<accession>A0A172UIV5</accession>
<protein>
    <recommendedName>
        <fullName evidence="4">HTH marR-type domain-containing protein</fullName>
    </recommendedName>
</protein>
<dbReference type="RefSeq" id="WP_067992720.1">
    <property type="nucleotide sequence ID" value="NZ_CP015596.1"/>
</dbReference>
<dbReference type="GO" id="GO:0003677">
    <property type="term" value="F:DNA binding"/>
    <property type="evidence" value="ECO:0007669"/>
    <property type="project" value="UniProtKB-KW"/>
</dbReference>
<dbReference type="STRING" id="1682113.A7U43_06970"/>
<keyword evidence="1" id="KW-0805">Transcription regulation</keyword>
<dbReference type="Gene3D" id="1.10.10.10">
    <property type="entry name" value="Winged helix-like DNA-binding domain superfamily/Winged helix DNA-binding domain"/>
    <property type="match status" value="1"/>
</dbReference>
<reference evidence="5 6" key="1">
    <citation type="submission" date="2016-05" db="EMBL/GenBank/DDBJ databases">
        <title>Complete genome sequence of a phthalic acid esters degrading Mycobacterium sp. YC-RL4.</title>
        <authorList>
            <person name="Ren L."/>
            <person name="Fan S."/>
            <person name="Ruth N."/>
            <person name="Jia Y."/>
            <person name="Wang J."/>
            <person name="Qiao C."/>
        </authorList>
    </citation>
    <scope>NUCLEOTIDE SEQUENCE [LARGE SCALE GENOMIC DNA]</scope>
    <source>
        <strain evidence="5 6">YC-RL4</strain>
    </source>
</reference>
<evidence type="ECO:0000313" key="6">
    <source>
        <dbReference type="Proteomes" id="UP000077143"/>
    </source>
</evidence>
<dbReference type="InterPro" id="IPR036390">
    <property type="entry name" value="WH_DNA-bd_sf"/>
</dbReference>
<sequence length="121" mass="13064">MDDLVEVLTLLRRAAIVTAGIDAALAGTELTVDRWRALHFVHHNPGCSMSDIVEALAVPSTSATRIIDGLVDLGAVYRAMSQQDRRRTVLRSSSHGAELLRTAESAITPMVFLQDGDPTPI</sequence>
<dbReference type="AlphaFoldDB" id="A0A172UIV5"/>
<dbReference type="SMART" id="SM00347">
    <property type="entry name" value="HTH_MARR"/>
    <property type="match status" value="1"/>
</dbReference>
<dbReference type="SUPFAM" id="SSF46785">
    <property type="entry name" value="Winged helix' DNA-binding domain"/>
    <property type="match status" value="1"/>
</dbReference>
<dbReference type="InterPro" id="IPR036388">
    <property type="entry name" value="WH-like_DNA-bd_sf"/>
</dbReference>
<evidence type="ECO:0000256" key="1">
    <source>
        <dbReference type="ARBA" id="ARBA00023015"/>
    </source>
</evidence>
<feature type="domain" description="HTH marR-type" evidence="4">
    <location>
        <begin position="1"/>
        <end position="121"/>
    </location>
</feature>
<evidence type="ECO:0000256" key="2">
    <source>
        <dbReference type="ARBA" id="ARBA00023125"/>
    </source>
</evidence>
<dbReference type="Proteomes" id="UP000077143">
    <property type="component" value="Chromosome"/>
</dbReference>
<evidence type="ECO:0000256" key="3">
    <source>
        <dbReference type="ARBA" id="ARBA00023163"/>
    </source>
</evidence>
<evidence type="ECO:0000313" key="5">
    <source>
        <dbReference type="EMBL" id="ANE79097.1"/>
    </source>
</evidence>
<dbReference type="InterPro" id="IPR000835">
    <property type="entry name" value="HTH_MarR-typ"/>
</dbReference>
<dbReference type="PANTHER" id="PTHR33164:SF57">
    <property type="entry name" value="MARR-FAMILY TRANSCRIPTIONAL REGULATOR"/>
    <property type="match status" value="1"/>
</dbReference>
<dbReference type="GO" id="GO:0003700">
    <property type="term" value="F:DNA-binding transcription factor activity"/>
    <property type="evidence" value="ECO:0007669"/>
    <property type="project" value="InterPro"/>
</dbReference>
<name>A0A172UIV5_9MYCO</name>
<dbReference type="PROSITE" id="PS01117">
    <property type="entry name" value="HTH_MARR_1"/>
    <property type="match status" value="1"/>
</dbReference>
<proteinExistence type="predicted"/>